<organism evidence="2 3">
    <name type="scientific">Anaerocolumna jejuensis DSM 15929</name>
    <dbReference type="NCBI Taxonomy" id="1121322"/>
    <lineage>
        <taxon>Bacteria</taxon>
        <taxon>Bacillati</taxon>
        <taxon>Bacillota</taxon>
        <taxon>Clostridia</taxon>
        <taxon>Lachnospirales</taxon>
        <taxon>Lachnospiraceae</taxon>
        <taxon>Anaerocolumna</taxon>
    </lineage>
</organism>
<dbReference type="EMBL" id="FRAC01000022">
    <property type="protein sequence ID" value="SHL05857.1"/>
    <property type="molecule type" value="Genomic_DNA"/>
</dbReference>
<dbReference type="RefSeq" id="WP_084124500.1">
    <property type="nucleotide sequence ID" value="NZ_FRAC01000022.1"/>
</dbReference>
<evidence type="ECO:0000259" key="1">
    <source>
        <dbReference type="SMART" id="SM00460"/>
    </source>
</evidence>
<accession>A0A1M6XIR1</accession>
<proteinExistence type="predicted"/>
<dbReference type="SMART" id="SM00460">
    <property type="entry name" value="TGc"/>
    <property type="match status" value="1"/>
</dbReference>
<feature type="domain" description="Transglutaminase-like" evidence="1">
    <location>
        <begin position="186"/>
        <end position="246"/>
    </location>
</feature>
<dbReference type="STRING" id="1121322.SAMN02745136_03984"/>
<dbReference type="PANTHER" id="PTHR33490">
    <property type="entry name" value="BLR5614 PROTEIN-RELATED"/>
    <property type="match status" value="1"/>
</dbReference>
<reference evidence="2 3" key="1">
    <citation type="submission" date="2016-11" db="EMBL/GenBank/DDBJ databases">
        <authorList>
            <person name="Jaros S."/>
            <person name="Januszkiewicz K."/>
            <person name="Wedrychowicz H."/>
        </authorList>
    </citation>
    <scope>NUCLEOTIDE SEQUENCE [LARGE SCALE GENOMIC DNA]</scope>
    <source>
        <strain evidence="2 3">DSM 15929</strain>
    </source>
</reference>
<keyword evidence="3" id="KW-1185">Reference proteome</keyword>
<sequence length="273" mass="30246">MYNFIKRTIIIALAAVLLISVPGISVLAEGSGTDNYLDESDLANGIITVKYPAKESDSYVVRTEKGNSVYTYDYTYGIRVPLQGGEGTYTIQVLAPLGGQNYTPVAEQTIEYKTKDVKNLYLQSSVIVNFDSASKAVKKAAELTADSTTDSEKVLAIYNYIVKNIKYDFKKAAKIQSFYLSDPDDTLKQKTGICYDYSILFASMLRSVGIPTKVLMGTSKDIVGYHAWNQVYIKETDKWITVDTTIDAAQSKSSSSMSAISKKVNRYSTEKLY</sequence>
<dbReference type="Gene3D" id="3.10.620.30">
    <property type="match status" value="1"/>
</dbReference>
<dbReference type="Pfam" id="PF01841">
    <property type="entry name" value="Transglut_core"/>
    <property type="match status" value="1"/>
</dbReference>
<protein>
    <submittedName>
        <fullName evidence="2">Transglutaminase-like superfamily protein</fullName>
    </submittedName>
</protein>
<dbReference type="Proteomes" id="UP000184386">
    <property type="component" value="Unassembled WGS sequence"/>
</dbReference>
<dbReference type="SUPFAM" id="SSF54001">
    <property type="entry name" value="Cysteine proteinases"/>
    <property type="match status" value="1"/>
</dbReference>
<dbReference type="AlphaFoldDB" id="A0A1M6XIR1"/>
<dbReference type="InterPro" id="IPR002931">
    <property type="entry name" value="Transglutaminase-like"/>
</dbReference>
<dbReference type="InterPro" id="IPR038765">
    <property type="entry name" value="Papain-like_cys_pep_sf"/>
</dbReference>
<evidence type="ECO:0000313" key="3">
    <source>
        <dbReference type="Proteomes" id="UP000184386"/>
    </source>
</evidence>
<dbReference type="OrthoDB" id="1817605at2"/>
<gene>
    <name evidence="2" type="ORF">SAMN02745136_03984</name>
</gene>
<dbReference type="PANTHER" id="PTHR33490:SF3">
    <property type="entry name" value="CONSERVED INTEGRAL MEMBRANE PROTEIN"/>
    <property type="match status" value="1"/>
</dbReference>
<name>A0A1M6XIR1_9FIRM</name>
<evidence type="ECO:0000313" key="2">
    <source>
        <dbReference type="EMBL" id="SHL05857.1"/>
    </source>
</evidence>